<dbReference type="EMBL" id="AAAGSE010000111">
    <property type="protein sequence ID" value="EAC0790543.1"/>
    <property type="molecule type" value="Genomic_DNA"/>
</dbReference>
<organism evidence="1">
    <name type="scientific">Salmonella enterica subsp. enterica serovar Java</name>
    <dbReference type="NCBI Taxonomy" id="224729"/>
    <lineage>
        <taxon>Bacteria</taxon>
        <taxon>Pseudomonadati</taxon>
        <taxon>Pseudomonadota</taxon>
        <taxon>Gammaproteobacteria</taxon>
        <taxon>Enterobacterales</taxon>
        <taxon>Enterobacteriaceae</taxon>
        <taxon>Salmonella</taxon>
    </lineage>
</organism>
<dbReference type="Proteomes" id="UP000839631">
    <property type="component" value="Unassembled WGS sequence"/>
</dbReference>
<dbReference type="Proteomes" id="UP000839708">
    <property type="component" value="Unassembled WGS sequence"/>
</dbReference>
<sequence>MNTMTNQQLTINLKLIAGAIGCLDRRSVSEIITRGGVECSKSRADAILRGADAKKNASGNSEVAGIRINRTATVTPEEFNAFCLGLKQFIDNPEAEA</sequence>
<dbReference type="Proteomes" id="UP000839733">
    <property type="component" value="Unassembled WGS sequence"/>
</dbReference>
<evidence type="ECO:0000313" key="3">
    <source>
        <dbReference type="EMBL" id="EBY8645035.1"/>
    </source>
</evidence>
<name>A0A3Z6QU65_SALEB</name>
<dbReference type="EMBL" id="AAKVUB010000062">
    <property type="protein sequence ID" value="ECW2471502.1"/>
    <property type="molecule type" value="Genomic_DNA"/>
</dbReference>
<accession>A0A3Z6QU65</accession>
<dbReference type="AlphaFoldDB" id="A0A3Z6QU65"/>
<proteinExistence type="predicted"/>
<evidence type="ECO:0000313" key="1">
    <source>
        <dbReference type="EMBL" id="EAC0790543.1"/>
    </source>
</evidence>
<evidence type="ECO:0000313" key="4">
    <source>
        <dbReference type="EMBL" id="ECW2471502.1"/>
    </source>
</evidence>
<comment type="caution">
    <text evidence="1">The sequence shown here is derived from an EMBL/GenBank/DDBJ whole genome shotgun (WGS) entry which is preliminary data.</text>
</comment>
<reference evidence="1" key="1">
    <citation type="submission" date="2018-09" db="EMBL/GenBank/DDBJ databases">
        <authorList>
            <person name="Ashton P.M."/>
            <person name="Dallman T."/>
            <person name="Nair S."/>
            <person name="De Pinna E."/>
            <person name="Peters T."/>
            <person name="Grant K."/>
        </authorList>
    </citation>
    <scope>NUCLEOTIDE SEQUENCE [LARGE SCALE GENOMIC DNA]</scope>
    <source>
        <strain evidence="3">140692</strain>
        <strain evidence="4">367309</strain>
        <strain evidence="1">412099</strain>
        <strain evidence="2">498895</strain>
    </source>
</reference>
<protein>
    <submittedName>
        <fullName evidence="1">Uncharacterized protein</fullName>
    </submittedName>
</protein>
<dbReference type="EMBL" id="AAGTQF010000109">
    <property type="protein sequence ID" value="EBR8574807.1"/>
    <property type="molecule type" value="Genomic_DNA"/>
</dbReference>
<gene>
    <name evidence="1" type="ORF">D6K54_28275</name>
    <name evidence="3" type="ORF">D6S17_26555</name>
    <name evidence="2" type="ORF">DOV67_25310</name>
    <name evidence="4" type="ORF">EZX71_26890</name>
</gene>
<evidence type="ECO:0000313" key="2">
    <source>
        <dbReference type="EMBL" id="EBR8574807.1"/>
    </source>
</evidence>
<dbReference type="EMBL" id="AAHPHN010000079">
    <property type="protein sequence ID" value="EBY8645035.1"/>
    <property type="molecule type" value="Genomic_DNA"/>
</dbReference>